<dbReference type="Proteomes" id="UP000531840">
    <property type="component" value="Unassembled WGS sequence"/>
</dbReference>
<evidence type="ECO:0000256" key="3">
    <source>
        <dbReference type="ARBA" id="ARBA00012328"/>
    </source>
</evidence>
<evidence type="ECO:0000256" key="9">
    <source>
        <dbReference type="ARBA" id="ARBA00022691"/>
    </source>
</evidence>
<dbReference type="PANTHER" id="PTHR30027">
    <property type="entry name" value="RIBOSOMAL RNA SMALL SUBUNIT METHYLTRANSFERASE E"/>
    <property type="match status" value="1"/>
</dbReference>
<feature type="domain" description="Ribosomal RNA small subunit methyltransferase E methyltransferase" evidence="13">
    <location>
        <begin position="72"/>
        <end position="240"/>
    </location>
</feature>
<dbReference type="SUPFAM" id="SSF75217">
    <property type="entry name" value="alpha/beta knot"/>
    <property type="match status" value="1"/>
</dbReference>
<dbReference type="EMBL" id="JACBYF010000010">
    <property type="protein sequence ID" value="NYS47668.1"/>
    <property type="molecule type" value="Genomic_DNA"/>
</dbReference>
<dbReference type="PIRSF" id="PIRSF015601">
    <property type="entry name" value="MTase_slr0722"/>
    <property type="match status" value="1"/>
</dbReference>
<comment type="similarity">
    <text evidence="2 12">Belongs to the RNA methyltransferase RsmE family.</text>
</comment>
<evidence type="ECO:0000256" key="10">
    <source>
        <dbReference type="ARBA" id="ARBA00025699"/>
    </source>
</evidence>
<dbReference type="NCBIfam" id="TIGR00046">
    <property type="entry name" value="RsmE family RNA methyltransferase"/>
    <property type="match status" value="1"/>
</dbReference>
<dbReference type="Pfam" id="PF20260">
    <property type="entry name" value="PUA_4"/>
    <property type="match status" value="1"/>
</dbReference>
<evidence type="ECO:0000313" key="16">
    <source>
        <dbReference type="Proteomes" id="UP000531840"/>
    </source>
</evidence>
<comment type="function">
    <text evidence="10 12">Specifically methylates the N3 position of the uracil ring of uridine 1498 (m3U1498) in 16S rRNA. Acts on the fully assembled 30S ribosomal subunit.</text>
</comment>
<dbReference type="Gene3D" id="3.40.1280.10">
    <property type="match status" value="1"/>
</dbReference>
<dbReference type="EC" id="2.1.1.193" evidence="3 12"/>
<evidence type="ECO:0000256" key="2">
    <source>
        <dbReference type="ARBA" id="ARBA00005528"/>
    </source>
</evidence>
<keyword evidence="8 12" id="KW-0808">Transferase</keyword>
<protein>
    <recommendedName>
        <fullName evidence="4 12">Ribosomal RNA small subunit methyltransferase E</fullName>
        <ecNumber evidence="3 12">2.1.1.193</ecNumber>
    </recommendedName>
</protein>
<evidence type="ECO:0000256" key="11">
    <source>
        <dbReference type="ARBA" id="ARBA00047944"/>
    </source>
</evidence>
<name>A0ABX2T200_9BACL</name>
<dbReference type="Pfam" id="PF04452">
    <property type="entry name" value="Methyltrans_RNA"/>
    <property type="match status" value="1"/>
</dbReference>
<evidence type="ECO:0000256" key="4">
    <source>
        <dbReference type="ARBA" id="ARBA00013673"/>
    </source>
</evidence>
<dbReference type="InterPro" id="IPR046886">
    <property type="entry name" value="RsmE_MTase_dom"/>
</dbReference>
<evidence type="ECO:0000259" key="13">
    <source>
        <dbReference type="Pfam" id="PF04452"/>
    </source>
</evidence>
<evidence type="ECO:0000313" key="15">
    <source>
        <dbReference type="EMBL" id="NYS47668.1"/>
    </source>
</evidence>
<comment type="subcellular location">
    <subcellularLocation>
        <location evidence="1 12">Cytoplasm</location>
    </subcellularLocation>
</comment>
<gene>
    <name evidence="15" type="ORF">HZY85_05615</name>
</gene>
<accession>A0ABX2T200</accession>
<keyword evidence="6 12" id="KW-0698">rRNA processing</keyword>
<dbReference type="InterPro" id="IPR015947">
    <property type="entry name" value="PUA-like_sf"/>
</dbReference>
<keyword evidence="9 12" id="KW-0949">S-adenosyl-L-methionine</keyword>
<keyword evidence="16" id="KW-1185">Reference proteome</keyword>
<dbReference type="InterPro" id="IPR046887">
    <property type="entry name" value="RsmE_PUA-like"/>
</dbReference>
<comment type="catalytic activity">
    <reaction evidence="11 12">
        <text>uridine(1498) in 16S rRNA + S-adenosyl-L-methionine = N(3)-methyluridine(1498) in 16S rRNA + S-adenosyl-L-homocysteine + H(+)</text>
        <dbReference type="Rhea" id="RHEA:42920"/>
        <dbReference type="Rhea" id="RHEA-COMP:10283"/>
        <dbReference type="Rhea" id="RHEA-COMP:10284"/>
        <dbReference type="ChEBI" id="CHEBI:15378"/>
        <dbReference type="ChEBI" id="CHEBI:57856"/>
        <dbReference type="ChEBI" id="CHEBI:59789"/>
        <dbReference type="ChEBI" id="CHEBI:65315"/>
        <dbReference type="ChEBI" id="CHEBI:74502"/>
        <dbReference type="EC" id="2.1.1.193"/>
    </reaction>
</comment>
<evidence type="ECO:0000256" key="12">
    <source>
        <dbReference type="PIRNR" id="PIRNR015601"/>
    </source>
</evidence>
<dbReference type="InterPro" id="IPR006700">
    <property type="entry name" value="RsmE"/>
</dbReference>
<dbReference type="SUPFAM" id="SSF88697">
    <property type="entry name" value="PUA domain-like"/>
    <property type="match status" value="1"/>
</dbReference>
<reference evidence="15 16" key="1">
    <citation type="submission" date="2020-07" db="EMBL/GenBank/DDBJ databases">
        <title>MOT database genomes.</title>
        <authorList>
            <person name="Joseph S."/>
            <person name="Aduse-Opoku J."/>
            <person name="Hashim A."/>
            <person name="Wade W."/>
            <person name="Curtis M."/>
        </authorList>
    </citation>
    <scope>NUCLEOTIDE SEQUENCE [LARGE SCALE GENOMIC DNA]</scope>
    <source>
        <strain evidence="15 16">CIP 106318</strain>
    </source>
</reference>
<dbReference type="InterPro" id="IPR029026">
    <property type="entry name" value="tRNA_m1G_MTases_N"/>
</dbReference>
<sequence>MQQYFIKENFENKSYTLNNDDSFHIIKVMRKNVEDKVYIAFSDGSRYICSIKEFINNRVIVEPYKKVDIETELPLNITIAIPPLKGSKFEFLIQKATELGVSNIVLFESERNVAKLKNDKIENKISRWEKIAKEAAEQSKRGIIPTILYKRSIQELIDDCSTYDYKLIAYEKESGNSSNHNLKEFLSNDLDKRSVIAVFGSEGGLSEKEVAVFNDYNYKSIGLGKRILRAETAPLFFISCVGYFAELS</sequence>
<comment type="caution">
    <text evidence="15">The sequence shown here is derived from an EMBL/GenBank/DDBJ whole genome shotgun (WGS) entry which is preliminary data.</text>
</comment>
<evidence type="ECO:0000256" key="6">
    <source>
        <dbReference type="ARBA" id="ARBA00022552"/>
    </source>
</evidence>
<feature type="domain" description="Ribosomal RNA small subunit methyltransferase E PUA-like" evidence="14">
    <location>
        <begin position="17"/>
        <end position="62"/>
    </location>
</feature>
<evidence type="ECO:0000256" key="5">
    <source>
        <dbReference type="ARBA" id="ARBA00022490"/>
    </source>
</evidence>
<keyword evidence="7 12" id="KW-0489">Methyltransferase</keyword>
<evidence type="ECO:0000256" key="1">
    <source>
        <dbReference type="ARBA" id="ARBA00004496"/>
    </source>
</evidence>
<proteinExistence type="inferred from homology"/>
<dbReference type="RefSeq" id="WP_179941456.1">
    <property type="nucleotide sequence ID" value="NZ_JACBYF010000010.1"/>
</dbReference>
<evidence type="ECO:0000256" key="8">
    <source>
        <dbReference type="ARBA" id="ARBA00022679"/>
    </source>
</evidence>
<dbReference type="PANTHER" id="PTHR30027:SF3">
    <property type="entry name" value="16S RRNA (URACIL(1498)-N(3))-METHYLTRANSFERASE"/>
    <property type="match status" value="1"/>
</dbReference>
<dbReference type="CDD" id="cd18084">
    <property type="entry name" value="RsmE-like"/>
    <property type="match status" value="1"/>
</dbReference>
<dbReference type="InterPro" id="IPR029028">
    <property type="entry name" value="Alpha/beta_knot_MTases"/>
</dbReference>
<organism evidence="15 16">
    <name type="scientific">Gemelliphila palaticanis</name>
    <dbReference type="NCBI Taxonomy" id="81950"/>
    <lineage>
        <taxon>Bacteria</taxon>
        <taxon>Bacillati</taxon>
        <taxon>Bacillota</taxon>
        <taxon>Bacilli</taxon>
        <taxon>Bacillales</taxon>
        <taxon>Gemellaceae</taxon>
        <taxon>Gemelliphila</taxon>
    </lineage>
</organism>
<keyword evidence="5 12" id="KW-0963">Cytoplasm</keyword>
<evidence type="ECO:0000256" key="7">
    <source>
        <dbReference type="ARBA" id="ARBA00022603"/>
    </source>
</evidence>
<evidence type="ECO:0000259" key="14">
    <source>
        <dbReference type="Pfam" id="PF20260"/>
    </source>
</evidence>